<dbReference type="FunFam" id="3.40.50.200:FF:000014">
    <property type="entry name" value="Proteinase K"/>
    <property type="match status" value="1"/>
</dbReference>
<feature type="domain" description="Peptidase S8/S53" evidence="10">
    <location>
        <begin position="156"/>
        <end position="386"/>
    </location>
</feature>
<feature type="active site" description="Charge relay system" evidence="6 7">
    <location>
        <position position="350"/>
    </location>
</feature>
<feature type="active site" description="Charge relay system" evidence="6 7">
    <location>
        <position position="165"/>
    </location>
</feature>
<dbReference type="PROSITE" id="PS00138">
    <property type="entry name" value="SUBTILASE_SER"/>
    <property type="match status" value="1"/>
</dbReference>
<dbReference type="SUPFAM" id="SSF52743">
    <property type="entry name" value="Subtilisin-like"/>
    <property type="match status" value="1"/>
</dbReference>
<reference evidence="13 14" key="1">
    <citation type="submission" date="2018-06" db="EMBL/GenBank/DDBJ databases">
        <authorList>
            <consortium name="Pathogen Informatics"/>
            <person name="Doyle S."/>
        </authorList>
    </citation>
    <scope>NUCLEOTIDE SEQUENCE [LARGE SCALE GENOMIC DNA]</scope>
    <source>
        <strain evidence="13 14">NCTC10738</strain>
    </source>
</reference>
<dbReference type="RefSeq" id="WP_115390350.1">
    <property type="nucleotide sequence ID" value="NZ_JADZHC010000049.1"/>
</dbReference>
<evidence type="ECO:0000256" key="4">
    <source>
        <dbReference type="ARBA" id="ARBA00022825"/>
    </source>
</evidence>
<dbReference type="InterPro" id="IPR023828">
    <property type="entry name" value="Peptidase_S8_Ser-AS"/>
</dbReference>
<dbReference type="Proteomes" id="UP000254069">
    <property type="component" value="Unassembled WGS sequence"/>
</dbReference>
<feature type="domain" description="Peptidase C-terminal archaeal/bacterial" evidence="11">
    <location>
        <begin position="547"/>
        <end position="613"/>
    </location>
</feature>
<evidence type="ECO:0000313" key="14">
    <source>
        <dbReference type="Proteomes" id="UP000254069"/>
    </source>
</evidence>
<evidence type="ECO:0000259" key="11">
    <source>
        <dbReference type="Pfam" id="PF04151"/>
    </source>
</evidence>
<dbReference type="GO" id="GO:0006508">
    <property type="term" value="P:proteolysis"/>
    <property type="evidence" value="ECO:0007669"/>
    <property type="project" value="UniProtKB-KW"/>
</dbReference>
<dbReference type="InterPro" id="IPR034193">
    <property type="entry name" value="PCSK9_ProteinaseK-like"/>
</dbReference>
<keyword evidence="9" id="KW-0732">Signal</keyword>
<evidence type="ECO:0000256" key="7">
    <source>
        <dbReference type="PROSITE-ProRule" id="PRU01240"/>
    </source>
</evidence>
<dbReference type="SUPFAM" id="SSF89260">
    <property type="entry name" value="Collagen-binding domain"/>
    <property type="match status" value="1"/>
</dbReference>
<sequence length="626" mass="64333">MQRKHFIAIAVAAALSSPLVLAQDYQAQLHAVNPAKAIKDQYIVVFNTPAVINLNNPNGVSAYASSMGARLANEHGIEVRQNFGNSLNGVLVKANAAQIQSLLKDPNIKYVEQDQRVSIEPMVEAAGDQGGATWGLDRIDQRDLPLNSNYHYDYDGSGVTAFVIDTGVRNTHNEFGGRASSGYDFIDNDNDSSDCNGHGTHVAGTIGGSTYGVAKNVNIVGVRVLNCSGSGTNSGVISGINWVKNNAQGPSVANMSLGGGASQALDDAVNAAVAAGISFVVAAGNDNSNACNYSPARAANAVTVGSTTSTDSRSSFSNYGTCLDIYAPGSSITSAWYNSNSATNTISGTSMASPHVAGVAALYLAENPALSPTQLTNLLVSRASSGKVGDAKTGSPNKLLYSLAGDDGGCGNDCPSDDTPLDNGVGISVSGVQGSSNYFYIDVPAGAADLNIDLAGGSGDADLYVSQGSKPTLNSYQCRPYKSGNNESCSFSSPAEGRWYVMLQGYSAYSGATLTATHSAGGGCGSDCLENGVPKSNLNGSAGSEQHFTVQVPAGVSLNIATSGGSGDADLYVRAGAAPSTSVYDCRPYKNGNSESCSFQVTQAATYHVMIRGYSAFSGMQLLASF</sequence>
<dbReference type="PANTHER" id="PTHR43806">
    <property type="entry name" value="PEPTIDASE S8"/>
    <property type="match status" value="1"/>
</dbReference>
<dbReference type="Pfam" id="PF04151">
    <property type="entry name" value="PPC"/>
    <property type="match status" value="2"/>
</dbReference>
<dbReference type="PROSITE" id="PS00137">
    <property type="entry name" value="SUBTILASE_HIS"/>
    <property type="match status" value="1"/>
</dbReference>
<dbReference type="InterPro" id="IPR000209">
    <property type="entry name" value="Peptidase_S8/S53_dom"/>
</dbReference>
<proteinExistence type="inferred from homology"/>
<evidence type="ECO:0000256" key="8">
    <source>
        <dbReference type="RuleBase" id="RU003355"/>
    </source>
</evidence>
<dbReference type="CDD" id="cd04077">
    <property type="entry name" value="Peptidases_S8_PCSK9_ProteinaseK_like"/>
    <property type="match status" value="1"/>
</dbReference>
<evidence type="ECO:0000259" key="10">
    <source>
        <dbReference type="Pfam" id="PF00082"/>
    </source>
</evidence>
<dbReference type="Gene3D" id="3.30.70.80">
    <property type="entry name" value="Peptidase S8 propeptide/proteinase inhibitor I9"/>
    <property type="match status" value="1"/>
</dbReference>
<keyword evidence="4 7" id="KW-0720">Serine protease</keyword>
<evidence type="ECO:0000256" key="5">
    <source>
        <dbReference type="ARBA" id="ARBA00023145"/>
    </source>
</evidence>
<evidence type="ECO:0000256" key="3">
    <source>
        <dbReference type="ARBA" id="ARBA00022801"/>
    </source>
</evidence>
<dbReference type="Gene3D" id="2.60.120.380">
    <property type="match status" value="2"/>
</dbReference>
<dbReference type="PROSITE" id="PS00136">
    <property type="entry name" value="SUBTILASE_ASP"/>
    <property type="match status" value="1"/>
</dbReference>
<dbReference type="Gene3D" id="3.40.50.200">
    <property type="entry name" value="Peptidase S8/S53 domain"/>
    <property type="match status" value="1"/>
</dbReference>
<protein>
    <submittedName>
        <fullName evidence="13">Extracellular serine proteinase</fullName>
        <ecNumber evidence="13">3.4.21.-</ecNumber>
    </submittedName>
</protein>
<dbReference type="AlphaFoldDB" id="A0A380BTZ9"/>
<evidence type="ECO:0000259" key="12">
    <source>
        <dbReference type="Pfam" id="PF05922"/>
    </source>
</evidence>
<evidence type="ECO:0000256" key="6">
    <source>
        <dbReference type="PIRSR" id="PIRSR615500-1"/>
    </source>
</evidence>
<dbReference type="InterPro" id="IPR050131">
    <property type="entry name" value="Peptidase_S8_subtilisin-like"/>
</dbReference>
<evidence type="ECO:0000256" key="9">
    <source>
        <dbReference type="SAM" id="SignalP"/>
    </source>
</evidence>
<comment type="similarity">
    <text evidence="1 7 8">Belongs to the peptidase S8 family.</text>
</comment>
<dbReference type="InterPro" id="IPR023827">
    <property type="entry name" value="Peptidase_S8_Asp-AS"/>
</dbReference>
<dbReference type="InterPro" id="IPR036852">
    <property type="entry name" value="Peptidase_S8/S53_dom_sf"/>
</dbReference>
<dbReference type="EMBL" id="UGYO01000002">
    <property type="protein sequence ID" value="SUJ05939.1"/>
    <property type="molecule type" value="Genomic_DNA"/>
</dbReference>
<dbReference type="GO" id="GO:0004252">
    <property type="term" value="F:serine-type endopeptidase activity"/>
    <property type="evidence" value="ECO:0007669"/>
    <property type="project" value="UniProtKB-UniRule"/>
</dbReference>
<dbReference type="InterPro" id="IPR015500">
    <property type="entry name" value="Peptidase_S8_subtilisin-rel"/>
</dbReference>
<organism evidence="13 14">
    <name type="scientific">Shewanella algae</name>
    <dbReference type="NCBI Taxonomy" id="38313"/>
    <lineage>
        <taxon>Bacteria</taxon>
        <taxon>Pseudomonadati</taxon>
        <taxon>Pseudomonadota</taxon>
        <taxon>Gammaproteobacteria</taxon>
        <taxon>Alteromonadales</taxon>
        <taxon>Shewanellaceae</taxon>
        <taxon>Shewanella</taxon>
    </lineage>
</organism>
<dbReference type="Pfam" id="PF00082">
    <property type="entry name" value="Peptidase_S8"/>
    <property type="match status" value="1"/>
</dbReference>
<gene>
    <name evidence="13" type="ORF">NCTC10738_03843</name>
</gene>
<dbReference type="PROSITE" id="PS51892">
    <property type="entry name" value="SUBTILASE"/>
    <property type="match status" value="1"/>
</dbReference>
<keyword evidence="2 7" id="KW-0645">Protease</keyword>
<evidence type="ECO:0000256" key="1">
    <source>
        <dbReference type="ARBA" id="ARBA00011073"/>
    </source>
</evidence>
<feature type="active site" description="Charge relay system" evidence="6 7">
    <location>
        <position position="198"/>
    </location>
</feature>
<name>A0A380BTZ9_9GAMM</name>
<dbReference type="PRINTS" id="PR00723">
    <property type="entry name" value="SUBTILISIN"/>
</dbReference>
<feature type="chain" id="PRO_5017087143" evidence="9">
    <location>
        <begin position="23"/>
        <end position="626"/>
    </location>
</feature>
<keyword evidence="14" id="KW-1185">Reference proteome</keyword>
<dbReference type="FunFam" id="2.60.120.380:FF:000013">
    <property type="entry name" value="Alkaline serine protease"/>
    <property type="match status" value="1"/>
</dbReference>
<evidence type="ECO:0000313" key="13">
    <source>
        <dbReference type="EMBL" id="SUJ05939.1"/>
    </source>
</evidence>
<accession>A0A380BTZ9</accession>
<feature type="signal peptide" evidence="9">
    <location>
        <begin position="1"/>
        <end position="22"/>
    </location>
</feature>
<dbReference type="InterPro" id="IPR007280">
    <property type="entry name" value="Peptidase_C_arc/bac"/>
</dbReference>
<feature type="domain" description="Peptidase C-terminal archaeal/bacterial" evidence="11">
    <location>
        <begin position="436"/>
        <end position="504"/>
    </location>
</feature>
<dbReference type="InterPro" id="IPR037045">
    <property type="entry name" value="S8pro/Inhibitor_I9_sf"/>
</dbReference>
<dbReference type="Pfam" id="PF05922">
    <property type="entry name" value="Inhibitor_I9"/>
    <property type="match status" value="1"/>
</dbReference>
<dbReference type="GO" id="GO:0005615">
    <property type="term" value="C:extracellular space"/>
    <property type="evidence" value="ECO:0007669"/>
    <property type="project" value="TreeGrafter"/>
</dbReference>
<dbReference type="EC" id="3.4.21.-" evidence="13"/>
<keyword evidence="3 7" id="KW-0378">Hydrolase</keyword>
<dbReference type="PANTHER" id="PTHR43806:SF11">
    <property type="entry name" value="CEREVISIN-RELATED"/>
    <property type="match status" value="1"/>
</dbReference>
<dbReference type="InterPro" id="IPR010259">
    <property type="entry name" value="S8pro/Inhibitor_I9"/>
</dbReference>
<dbReference type="SUPFAM" id="SSF54897">
    <property type="entry name" value="Protease propeptides/inhibitors"/>
    <property type="match status" value="1"/>
</dbReference>
<evidence type="ECO:0000256" key="2">
    <source>
        <dbReference type="ARBA" id="ARBA00022670"/>
    </source>
</evidence>
<feature type="domain" description="Inhibitor I9" evidence="12">
    <location>
        <begin position="41"/>
        <end position="119"/>
    </location>
</feature>
<keyword evidence="5" id="KW-0865">Zymogen</keyword>
<dbReference type="InterPro" id="IPR022398">
    <property type="entry name" value="Peptidase_S8_His-AS"/>
</dbReference>